<feature type="active site" description="Glycyl thioester intermediate" evidence="14">
    <location>
        <position position="1227"/>
    </location>
</feature>
<dbReference type="InterPro" id="IPR046673">
    <property type="entry name" value="ToxA_N"/>
</dbReference>
<dbReference type="GO" id="GO:0061630">
    <property type="term" value="F:ubiquitin protein ligase activity"/>
    <property type="evidence" value="ECO:0007669"/>
    <property type="project" value="UniProtKB-EC"/>
</dbReference>
<dbReference type="InterPro" id="IPR051071">
    <property type="entry name" value="LRR-bact_E3_ubiq_ligases"/>
</dbReference>
<dbReference type="Gene3D" id="1.20.58.360">
    <property type="entry name" value="Shigella T3SS effector IpaH defines"/>
    <property type="match status" value="1"/>
</dbReference>
<dbReference type="SMART" id="SM00369">
    <property type="entry name" value="LRR_TYP"/>
    <property type="match status" value="3"/>
</dbReference>
<keyword evidence="10 14" id="KW-0833">Ubl conjugation pathway</keyword>
<keyword evidence="13 14" id="KW-1035">Host cytoplasm</keyword>
<dbReference type="Pfam" id="PF14496">
    <property type="entry name" value="NEL"/>
    <property type="match status" value="1"/>
</dbReference>
<dbReference type="GO" id="GO:0005576">
    <property type="term" value="C:extracellular region"/>
    <property type="evidence" value="ECO:0007669"/>
    <property type="project" value="UniProtKB-SubCell"/>
</dbReference>
<keyword evidence="18" id="KW-1185">Reference proteome</keyword>
<dbReference type="GO" id="GO:0016567">
    <property type="term" value="P:protein ubiquitination"/>
    <property type="evidence" value="ECO:0007669"/>
    <property type="project" value="InterPro"/>
</dbReference>
<dbReference type="Pfam" id="PF20178">
    <property type="entry name" value="ToxA_N"/>
    <property type="match status" value="1"/>
</dbReference>
<dbReference type="EMBL" id="CP031641">
    <property type="protein sequence ID" value="AXO87408.1"/>
    <property type="molecule type" value="Genomic_DNA"/>
</dbReference>
<evidence type="ECO:0000256" key="8">
    <source>
        <dbReference type="ARBA" id="ARBA00022679"/>
    </source>
</evidence>
<dbReference type="Proteomes" id="UP000258127">
    <property type="component" value="Chromosome"/>
</dbReference>
<comment type="catalytic activity">
    <reaction evidence="1">
        <text>S-ubiquitinyl-[E2 ubiquitin-conjugating enzyme]-L-cysteine + [acceptor protein]-L-lysine = [E2 ubiquitin-conjugating enzyme]-L-cysteine + N(6)-ubiquitinyl-[acceptor protein]-L-lysine.</text>
        <dbReference type="EC" id="2.3.2.27"/>
    </reaction>
</comment>
<proteinExistence type="inferred from homology"/>
<name>A0AAI8KA44_9PSED</name>
<evidence type="ECO:0000313" key="18">
    <source>
        <dbReference type="Proteomes" id="UP000258127"/>
    </source>
</evidence>
<dbReference type="PANTHER" id="PTHR47114">
    <property type="match status" value="1"/>
</dbReference>
<keyword evidence="12" id="KW-0843">Virulence</keyword>
<evidence type="ECO:0000259" key="16">
    <source>
        <dbReference type="PROSITE" id="PS52053"/>
    </source>
</evidence>
<evidence type="ECO:0000256" key="15">
    <source>
        <dbReference type="SAM" id="Coils"/>
    </source>
</evidence>
<feature type="domain" description="NEL" evidence="16">
    <location>
        <begin position="1140"/>
        <end position="1428"/>
    </location>
</feature>
<keyword evidence="9" id="KW-0677">Repeat</keyword>
<comment type="PTM">
    <text evidence="14">Ubiquitinated in the presence of host E1 ubiquitin-activating enzyme, E2 ubiquitin-conjugating enzyme and ubiquitin.</text>
</comment>
<evidence type="ECO:0000256" key="10">
    <source>
        <dbReference type="ARBA" id="ARBA00022786"/>
    </source>
</evidence>
<feature type="coiled-coil region" evidence="15">
    <location>
        <begin position="1080"/>
        <end position="1107"/>
    </location>
</feature>
<keyword evidence="15" id="KW-0175">Coiled coil</keyword>
<accession>A0AAI8KA44</accession>
<dbReference type="RefSeq" id="WP_116887696.1">
    <property type="nucleotide sequence ID" value="NZ_CP031641.1"/>
</dbReference>
<evidence type="ECO:0000256" key="9">
    <source>
        <dbReference type="ARBA" id="ARBA00022737"/>
    </source>
</evidence>
<evidence type="ECO:0000313" key="17">
    <source>
        <dbReference type="EMBL" id="AXO87408.1"/>
    </source>
</evidence>
<dbReference type="Pfam" id="PF13855">
    <property type="entry name" value="LRR_8"/>
    <property type="match status" value="1"/>
</dbReference>
<dbReference type="InterPro" id="IPR032675">
    <property type="entry name" value="LRR_dom_sf"/>
</dbReference>
<evidence type="ECO:0000256" key="3">
    <source>
        <dbReference type="ARBA" id="ARBA00004613"/>
    </source>
</evidence>
<evidence type="ECO:0000256" key="14">
    <source>
        <dbReference type="PROSITE-ProRule" id="PRU01398"/>
    </source>
</evidence>
<evidence type="ECO:0000256" key="2">
    <source>
        <dbReference type="ARBA" id="ARBA00004192"/>
    </source>
</evidence>
<dbReference type="PANTHER" id="PTHR47114:SF2">
    <property type="entry name" value="OLIGODENDROCYTE-MYELIN GLYCOPROTEIN"/>
    <property type="match status" value="1"/>
</dbReference>
<keyword evidence="11 14" id="KW-0832">Ubl conjugation</keyword>
<reference evidence="17 18" key="1">
    <citation type="submission" date="2018-08" db="EMBL/GenBank/DDBJ databases">
        <authorList>
            <person name="Lee Y."/>
            <person name="Kakembo D."/>
        </authorList>
    </citation>
    <scope>NUCLEOTIDE SEQUENCE [LARGE SCALE GENOMIC DNA]</scope>
    <source>
        <strain evidence="17 18">JBCS1880</strain>
    </source>
</reference>
<organism evidence="17 18">
    <name type="scientific">Pseudomonas parafulva</name>
    <dbReference type="NCBI Taxonomy" id="157782"/>
    <lineage>
        <taxon>Bacteria</taxon>
        <taxon>Pseudomonadati</taxon>
        <taxon>Pseudomonadota</taxon>
        <taxon>Gammaproteobacteria</taxon>
        <taxon>Pseudomonadales</taxon>
        <taxon>Pseudomonadaceae</taxon>
        <taxon>Pseudomonas</taxon>
    </lineage>
</organism>
<evidence type="ECO:0000256" key="4">
    <source>
        <dbReference type="ARBA" id="ARBA00009868"/>
    </source>
</evidence>
<evidence type="ECO:0000256" key="6">
    <source>
        <dbReference type="ARBA" id="ARBA00022525"/>
    </source>
</evidence>
<comment type="similarity">
    <text evidence="4 14">Belongs to the LRR-containing bacterial E3 ligase family.</text>
</comment>
<dbReference type="GO" id="GO:0030430">
    <property type="term" value="C:host cell cytoplasm"/>
    <property type="evidence" value="ECO:0007669"/>
    <property type="project" value="UniProtKB-SubCell"/>
</dbReference>
<protein>
    <recommendedName>
        <fullName evidence="5">RING-type E3 ubiquitin transferase</fullName>
        <ecNumber evidence="5">2.3.2.27</ecNumber>
    </recommendedName>
</protein>
<sequence length="1428" mass="160068">MTPVLHPESVDTFIASRLPPWLTRAGLDQFTLYRRALSNHRASAERLAALLDSIPTLDDFAEQRLGQALKARGVPQTDLRRSCVRITRQVKAPSVGTALPGPVYPVVSQQSLLGAALHNFHVAETRPHFMRTGQLLDPQGKPLPLGLEAFAGLCRQVDIGKAYQARLEQCLRPADVPGQPPGEGRRVVNRVFEESWRASLELAVRTARLKDELDETRYLQLLPLFARPPVVPTLPVMLTTCQPYLLGKCLRGVVGIEVRDVGKTELSAVLIWIANDPERPMSCHRSWDAFYRAQAERLRQVGYQRFFQHLVSLRDRPQFLSVLRARLAKLDASQADHLDGRALPLAEPLFSHLRQQQIDTLFDDARLLAVPTGDEDEEDRQQRLQSYLSLGMDLVGMAGFFVPLLGQALLVVGVAQIANDIYEGYEDWQIGDRKGAIDHALSIAEQVVIGAVVSVGGAAVAQRLPRLDFVDALAPVRLDDGQVRLMDPQLAGYYWPEAAQAIAVGQSRFGLAFEEGGDSARIVHPSRPEAYPPRVSSNGASGWRHELERPQHWQGARELLSRFGDGFGDIPDTVAEDVLQITGMSQDQLRRLHLESAPAPARLADLVDLLRLHQAQPDAGMAALEEQQFLRQRPSSTHERLLKDSFPGLTLRCIQELLERSGTADIERLTSAGRVPLSLAEHARWALRQRRLDRACAGLRWPWASSADSEQLALGLLDQHAPWPDSVRVEVRDTTAQGPLLASHGSLQASELLTVVRAADGYRVQGTDAPSNHVIGALLSRLTTQQRSVLGQSASSEAALLAKVTHAIDRERAASILGMKGDRAGFAPPRRFADGRLGYPLSGRAGGDRQAIRRGIHQIYPTLDALQLDAYLESLGQQRVGLWEHYAQLQDQLGRLRQALASWQRNWSNPLDALRRRRVATSIRRSWRRKVTDQAEDFVLLIDGESVGSLPRLPSDVSFAHIRRLRLRNMALEDIDNGFLGRFERLIELDLSANRLQAIPQAIEQMPRLRVLRLANNRISLTAAGERTLSMLHELEVLDLSHNPLGRAPALTQLRRLREVRLRDAGLNALPEQVSWRGRVDVRDNQIRQLREDLRQLRDQLERTALHDNPLNEASEALADQAAGIASGVRGSPSFRHAPVDIALRDAWVGDVSAQLRDRRRAIWAALQGEAESVDLFRFLADLLESEEAESYPQYYRKRVWQILQACEQHTALRQRLFLEAAGPGTCEDRLTLVLEQMEIAVMAQGVLAAGNATESEANLVALGRGLFRLDEVDRIASRHIVRMREEPMAVVDEIEVRLYYRQRLLRPLALPINADEMYYESFANVTTSHLSAAQQEVLAAETPRVLAESIAQRPFWGEQMRVLHPQRFDALADQFHGRMEALEAQVERHAIDEWTYELRSRGLKYEYEIAESRLLRTMAEQALRRLQ</sequence>
<evidence type="ECO:0000256" key="1">
    <source>
        <dbReference type="ARBA" id="ARBA00000900"/>
    </source>
</evidence>
<dbReference type="InterPro" id="IPR001611">
    <property type="entry name" value="Leu-rich_rpt"/>
</dbReference>
<gene>
    <name evidence="17" type="ORF">DZC75_05005</name>
</gene>
<dbReference type="EC" id="2.3.2.27" evidence="5"/>
<evidence type="ECO:0000256" key="12">
    <source>
        <dbReference type="ARBA" id="ARBA00023026"/>
    </source>
</evidence>
<dbReference type="PROSITE" id="PS52053">
    <property type="entry name" value="NEL"/>
    <property type="match status" value="1"/>
</dbReference>
<comment type="subcellular location">
    <subcellularLocation>
        <location evidence="2">Host cytoplasm</location>
    </subcellularLocation>
    <subcellularLocation>
        <location evidence="3">Secreted</location>
    </subcellularLocation>
</comment>
<keyword evidence="7" id="KW-0433">Leucine-rich repeat</keyword>
<dbReference type="SUPFAM" id="SSF52058">
    <property type="entry name" value="L domain-like"/>
    <property type="match status" value="1"/>
</dbReference>
<evidence type="ECO:0000256" key="7">
    <source>
        <dbReference type="ARBA" id="ARBA00022614"/>
    </source>
</evidence>
<keyword evidence="6 14" id="KW-0964">Secreted</keyword>
<dbReference type="Gene3D" id="3.80.10.10">
    <property type="entry name" value="Ribonuclease Inhibitor"/>
    <property type="match status" value="1"/>
</dbReference>
<dbReference type="PROSITE" id="PS51450">
    <property type="entry name" value="LRR"/>
    <property type="match status" value="1"/>
</dbReference>
<evidence type="ECO:0000256" key="13">
    <source>
        <dbReference type="ARBA" id="ARBA00023200"/>
    </source>
</evidence>
<dbReference type="InterPro" id="IPR003591">
    <property type="entry name" value="Leu-rich_rpt_typical-subtyp"/>
</dbReference>
<evidence type="ECO:0000256" key="5">
    <source>
        <dbReference type="ARBA" id="ARBA00012483"/>
    </source>
</evidence>
<dbReference type="InterPro" id="IPR029487">
    <property type="entry name" value="NEL_dom"/>
</dbReference>
<keyword evidence="8 14" id="KW-0808">Transferase</keyword>
<evidence type="ECO:0000256" key="11">
    <source>
        <dbReference type="ARBA" id="ARBA00022843"/>
    </source>
</evidence>